<evidence type="ECO:0000313" key="3">
    <source>
        <dbReference type="Proteomes" id="UP000003706"/>
    </source>
</evidence>
<organism evidence="2 3">
    <name type="scientific">Methanotorris formicicus Mc-S-70</name>
    <dbReference type="NCBI Taxonomy" id="647171"/>
    <lineage>
        <taxon>Archaea</taxon>
        <taxon>Methanobacteriati</taxon>
        <taxon>Methanobacteriota</taxon>
        <taxon>Methanomada group</taxon>
        <taxon>Methanococci</taxon>
        <taxon>Methanococcales</taxon>
        <taxon>Methanocaldococcaceae</taxon>
        <taxon>Methanotorris</taxon>
    </lineage>
</organism>
<protein>
    <submittedName>
        <fullName evidence="2">Uncharacterized protein</fullName>
    </submittedName>
</protein>
<dbReference type="STRING" id="647171.MetfoDRAFT_1463"/>
<evidence type="ECO:0000256" key="1">
    <source>
        <dbReference type="SAM" id="Phobius"/>
    </source>
</evidence>
<keyword evidence="3" id="KW-1185">Reference proteome</keyword>
<feature type="transmembrane region" description="Helical" evidence="1">
    <location>
        <begin position="29"/>
        <end position="52"/>
    </location>
</feature>
<reference evidence="2 3" key="1">
    <citation type="submission" date="2011-09" db="EMBL/GenBank/DDBJ databases">
        <title>The draft genome of Methanotorris formicicus Mc-S-70.</title>
        <authorList>
            <consortium name="US DOE Joint Genome Institute (JGI-PGF)"/>
            <person name="Lucas S."/>
            <person name="Han J."/>
            <person name="Lapidus A."/>
            <person name="Cheng J.-F."/>
            <person name="Goodwin L."/>
            <person name="Pitluck S."/>
            <person name="Peters L."/>
            <person name="Land M.L."/>
            <person name="Hauser L."/>
            <person name="Sieprawska-Lupa M."/>
            <person name="Takai K."/>
            <person name="Miyazaki J."/>
            <person name="Whitman W."/>
            <person name="Woyke T.J."/>
        </authorList>
    </citation>
    <scope>NUCLEOTIDE SEQUENCE [LARGE SCALE GENOMIC DNA]</scope>
    <source>
        <strain evidence="2 3">Mc-S-70</strain>
    </source>
</reference>
<accession>H1L089</accession>
<dbReference type="EMBL" id="AGJL01000040">
    <property type="protein sequence ID" value="EHP85046.1"/>
    <property type="molecule type" value="Genomic_DNA"/>
</dbReference>
<proteinExistence type="predicted"/>
<dbReference type="AlphaFoldDB" id="H1L089"/>
<gene>
    <name evidence="2" type="ORF">MetfoDRAFT_1463</name>
</gene>
<feature type="transmembrane region" description="Helical" evidence="1">
    <location>
        <begin position="96"/>
        <end position="116"/>
    </location>
</feature>
<sequence>MEIIYIFLFAFMLLFLWIFKKRTKELRKFYNIGGILLSLMLGIVGGILWILFYEKFRLAAFNVVMTILYFIFACLIRTKMGKIELDEFAVDISNKVSHDLLISFGVFICVLVTYSLTKPIILNPHGVGSFAFFILFGYNCLFYFYYRKYVGGDNE</sequence>
<evidence type="ECO:0000313" key="2">
    <source>
        <dbReference type="EMBL" id="EHP85046.1"/>
    </source>
</evidence>
<name>H1L089_9EURY</name>
<feature type="transmembrane region" description="Helical" evidence="1">
    <location>
        <begin position="6"/>
        <end position="22"/>
    </location>
</feature>
<keyword evidence="1" id="KW-0472">Membrane</keyword>
<keyword evidence="1" id="KW-1133">Transmembrane helix</keyword>
<feature type="transmembrane region" description="Helical" evidence="1">
    <location>
        <begin position="58"/>
        <end position="76"/>
    </location>
</feature>
<feature type="transmembrane region" description="Helical" evidence="1">
    <location>
        <begin position="128"/>
        <end position="146"/>
    </location>
</feature>
<comment type="caution">
    <text evidence="2">The sequence shown here is derived from an EMBL/GenBank/DDBJ whole genome shotgun (WGS) entry which is preliminary data.</text>
</comment>
<keyword evidence="1" id="KW-0812">Transmembrane</keyword>
<dbReference type="Proteomes" id="UP000003706">
    <property type="component" value="Unassembled WGS sequence"/>
</dbReference>